<evidence type="ECO:0000259" key="1">
    <source>
        <dbReference type="Pfam" id="PF00248"/>
    </source>
</evidence>
<dbReference type="InterPro" id="IPR018170">
    <property type="entry name" value="Aldo/ket_reductase_CS"/>
</dbReference>
<accession>A0A381P584</accession>
<proteinExistence type="predicted"/>
<dbReference type="PIRSF" id="PIRSF000097">
    <property type="entry name" value="AKR"/>
    <property type="match status" value="1"/>
</dbReference>
<sequence>MEYKELGGTGEMVPEIGLGTWRYDGGVEPLRRGIDLGANLIDTAEMYKTEEAVGEAIRGRRDKVFLATKVLGSNLRHDAVLRAAENSLRLLNADVIDLYQIHWSNRSVPISETMGAMEELVEQGMVRYIGVSNFSVVEMREAQHAMTNNPLVSNQVLYNLKRRQIERDLIPYCADNNITVIAYTPLADGSLSAKSHFRSDRGASTLEQVAKAVDKTPAQVALNWCLSRPNVIVIPKSNSVGRIVENCQASGWSLSSDQVQSLDAAFPQ</sequence>
<dbReference type="GO" id="GO:0016491">
    <property type="term" value="F:oxidoreductase activity"/>
    <property type="evidence" value="ECO:0007669"/>
    <property type="project" value="InterPro"/>
</dbReference>
<dbReference type="PRINTS" id="PR00069">
    <property type="entry name" value="ALDKETRDTASE"/>
</dbReference>
<name>A0A381P584_9ZZZZ</name>
<dbReference type="Pfam" id="PF00248">
    <property type="entry name" value="Aldo_ket_red"/>
    <property type="match status" value="1"/>
</dbReference>
<dbReference type="InterPro" id="IPR023210">
    <property type="entry name" value="NADP_OxRdtase_dom"/>
</dbReference>
<dbReference type="PANTHER" id="PTHR43638:SF3">
    <property type="entry name" value="ALDEHYDE REDUCTASE"/>
    <property type="match status" value="1"/>
</dbReference>
<dbReference type="Gene3D" id="3.20.20.100">
    <property type="entry name" value="NADP-dependent oxidoreductase domain"/>
    <property type="match status" value="1"/>
</dbReference>
<protein>
    <recommendedName>
        <fullName evidence="1">NADP-dependent oxidoreductase domain-containing protein</fullName>
    </recommendedName>
</protein>
<dbReference type="SUPFAM" id="SSF51430">
    <property type="entry name" value="NAD(P)-linked oxidoreductase"/>
    <property type="match status" value="1"/>
</dbReference>
<dbReference type="InterPro" id="IPR036812">
    <property type="entry name" value="NAD(P)_OxRdtase_dom_sf"/>
</dbReference>
<organism evidence="2">
    <name type="scientific">marine metagenome</name>
    <dbReference type="NCBI Taxonomy" id="408172"/>
    <lineage>
        <taxon>unclassified sequences</taxon>
        <taxon>metagenomes</taxon>
        <taxon>ecological metagenomes</taxon>
    </lineage>
</organism>
<dbReference type="CDD" id="cd19072">
    <property type="entry name" value="AKR_AKR3F1-like"/>
    <property type="match status" value="1"/>
</dbReference>
<dbReference type="PANTHER" id="PTHR43638">
    <property type="entry name" value="OXIDOREDUCTASE, ALDO/KETO REDUCTASE FAMILY PROTEIN"/>
    <property type="match status" value="1"/>
</dbReference>
<dbReference type="PROSITE" id="PS00063">
    <property type="entry name" value="ALDOKETO_REDUCTASE_3"/>
    <property type="match status" value="1"/>
</dbReference>
<dbReference type="PROSITE" id="PS00062">
    <property type="entry name" value="ALDOKETO_REDUCTASE_2"/>
    <property type="match status" value="1"/>
</dbReference>
<gene>
    <name evidence="2" type="ORF">METZ01_LOCUS14212</name>
</gene>
<dbReference type="AlphaFoldDB" id="A0A381P584"/>
<evidence type="ECO:0000313" key="2">
    <source>
        <dbReference type="EMBL" id="SUZ61358.1"/>
    </source>
</evidence>
<reference evidence="2" key="1">
    <citation type="submission" date="2018-05" db="EMBL/GenBank/DDBJ databases">
        <authorList>
            <person name="Lanie J.A."/>
            <person name="Ng W.-L."/>
            <person name="Kazmierczak K.M."/>
            <person name="Andrzejewski T.M."/>
            <person name="Davidsen T.M."/>
            <person name="Wayne K.J."/>
            <person name="Tettelin H."/>
            <person name="Glass J.I."/>
            <person name="Rusch D."/>
            <person name="Podicherti R."/>
            <person name="Tsui H.-C.T."/>
            <person name="Winkler M.E."/>
        </authorList>
    </citation>
    <scope>NUCLEOTIDE SEQUENCE</scope>
</reference>
<feature type="domain" description="NADP-dependent oxidoreductase" evidence="1">
    <location>
        <begin position="15"/>
        <end position="264"/>
    </location>
</feature>
<dbReference type="EMBL" id="UINC01000799">
    <property type="protein sequence ID" value="SUZ61358.1"/>
    <property type="molecule type" value="Genomic_DNA"/>
</dbReference>
<dbReference type="InterPro" id="IPR020471">
    <property type="entry name" value="AKR"/>
</dbReference>